<evidence type="ECO:0000256" key="1">
    <source>
        <dbReference type="SAM" id="Phobius"/>
    </source>
</evidence>
<feature type="transmembrane region" description="Helical" evidence="1">
    <location>
        <begin position="7"/>
        <end position="26"/>
    </location>
</feature>
<keyword evidence="1" id="KW-1133">Transmembrane helix</keyword>
<accession>A0A6C0B9M7</accession>
<dbReference type="AlphaFoldDB" id="A0A6C0B9M7"/>
<dbReference type="EMBL" id="MN739102">
    <property type="protein sequence ID" value="QHS88806.1"/>
    <property type="molecule type" value="Genomic_DNA"/>
</dbReference>
<organism evidence="2">
    <name type="scientific">viral metagenome</name>
    <dbReference type="NCBI Taxonomy" id="1070528"/>
    <lineage>
        <taxon>unclassified sequences</taxon>
        <taxon>metagenomes</taxon>
        <taxon>organismal metagenomes</taxon>
    </lineage>
</organism>
<name>A0A6C0B9M7_9ZZZZ</name>
<proteinExistence type="predicted"/>
<keyword evidence="1" id="KW-0812">Transmembrane</keyword>
<reference evidence="2" key="1">
    <citation type="journal article" date="2020" name="Nature">
        <title>Giant virus diversity and host interactions through global metagenomics.</title>
        <authorList>
            <person name="Schulz F."/>
            <person name="Roux S."/>
            <person name="Paez-Espino D."/>
            <person name="Jungbluth S."/>
            <person name="Walsh D.A."/>
            <person name="Denef V.J."/>
            <person name="McMahon K.D."/>
            <person name="Konstantinidis K.T."/>
            <person name="Eloe-Fadrosh E.A."/>
            <person name="Kyrpides N.C."/>
            <person name="Woyke T."/>
        </authorList>
    </citation>
    <scope>NUCLEOTIDE SEQUENCE</scope>
    <source>
        <strain evidence="2">GVMAG-M-3300010158-59</strain>
    </source>
</reference>
<feature type="transmembrane region" description="Helical" evidence="1">
    <location>
        <begin position="87"/>
        <end position="106"/>
    </location>
</feature>
<evidence type="ECO:0000313" key="2">
    <source>
        <dbReference type="EMBL" id="QHS88806.1"/>
    </source>
</evidence>
<feature type="transmembrane region" description="Helical" evidence="1">
    <location>
        <begin position="32"/>
        <end position="50"/>
    </location>
</feature>
<keyword evidence="1" id="KW-0472">Membrane</keyword>
<sequence length="109" mass="12937">MHVSFNLFFSLLHFILFYVIFITALLSSQIKILLVLLIVMIFIKYLFFIFQRCILSLLEYNDHYPSLVEIFAKILSSDVHDKQAEEICINTLLLIILNKMLFLILFKVF</sequence>
<protein>
    <submittedName>
        <fullName evidence="2">Uncharacterized protein</fullName>
    </submittedName>
</protein>